<dbReference type="Pfam" id="PF13424">
    <property type="entry name" value="TPR_12"/>
    <property type="match status" value="3"/>
</dbReference>
<comment type="caution">
    <text evidence="3">The sequence shown here is derived from an EMBL/GenBank/DDBJ whole genome shotgun (WGS) entry which is preliminary data.</text>
</comment>
<feature type="repeat" description="TPR" evidence="1">
    <location>
        <begin position="372"/>
        <end position="405"/>
    </location>
</feature>
<name>A0A2A2GCY8_9BACT</name>
<sequence length="1034" mass="118664">MAVTKRAKITYRGILLSTLLLLIPFLGWGQERVDDVHSGEQLMQKADSLQHTARYDSSTYYYQQAADFFDERSNIKGQRNALFQVSLNKYSQDDNEAATTFLKKAWTLSTKYFPDDEIFKLRYYHQKGVLAESNAEYQTALNWYQKGLSLADLVENSTIFKVRMNTGIGEVFSSQGNYQKAITQFSNAQDSYHRNELEGQALLSRIYNGRGTAHQKRGDKQQALKFFRLALEIDQQRLPHPHPELSILYNNLALVYYYQSDYQRALDYMINATNVLASFHGENHRLVAAGYNNVGVVYSEMGEMEQAANYLKKSLEIKEKLLGANHPEVAVGYQNLGATHSDIGQYDKAITYYQKSKEIYQQRFPDGHPELANVYVNLGQAYGQKEAYNKALDFYFQDLDINRRMLSDDHPFIGDTYTKIGEIYADMGNHRQALNYYRQAMEVLLTNYSAEDPFQELSLENVVYPELMLNTLRLKGEAHYQAGNQNENTKQLHQSLQTYLQAVDFIDELQRSLNRSKSKFLLRERTVDIYQKGFKTALTLFEQTGDKDYKHHLFYFAQKSRNQILLEQIQELNNKSFAQIPDSLIERENQLRESVTGLQRELSGFTIRGMAGDSLKRISLQDSLFHAQKTLHNHIQKLEDKYPKYYGLKYEPPVANISEIQQNHITPSQTMISYFFGDASLYAFVITKESFEVQEVGTDTLLDKTITNFRETILETTSVDTFANQSHQLYQQLIDPVTEYITGKNLLIIPSGPLHYLPFEALLTRPISETETSRFHDLPYLLNKHSISYAPSAGYLKLRAHQEQSPKNKTLAAFAPSFKDLAASKSREVYPQVDRPISPLLFNKTEVQHLGELFNSPDGFFSFLKSPTDEADLFVDQKATESTFKQEPLTDYRYIHLATHAFLQEEDSEQSGILFSTPDQQEDGTLYASEIYNLQLQADLVTLSACNTGMGTFKRGEGIIGLSRAFQYAGARNLLVSLWRVNDRSTAQLMHNFYAQHHDGAIMPVALQKAKQKMIDQAEYAHPKFWAPFVFIGQ</sequence>
<dbReference type="PROSITE" id="PS50293">
    <property type="entry name" value="TPR_REGION"/>
    <property type="match status" value="1"/>
</dbReference>
<keyword evidence="4" id="KW-1185">Reference proteome</keyword>
<dbReference type="PANTHER" id="PTHR10098:SF108">
    <property type="entry name" value="TETRATRICOPEPTIDE REPEAT PROTEIN 28"/>
    <property type="match status" value="1"/>
</dbReference>
<dbReference type="EMBL" id="NSKE01000003">
    <property type="protein sequence ID" value="PAU94715.1"/>
    <property type="molecule type" value="Genomic_DNA"/>
</dbReference>
<dbReference type="Proteomes" id="UP000218831">
    <property type="component" value="Unassembled WGS sequence"/>
</dbReference>
<feature type="repeat" description="TPR" evidence="1">
    <location>
        <begin position="204"/>
        <end position="237"/>
    </location>
</feature>
<dbReference type="Pfam" id="PF12770">
    <property type="entry name" value="CHAT"/>
    <property type="match status" value="1"/>
</dbReference>
<evidence type="ECO:0000313" key="3">
    <source>
        <dbReference type="EMBL" id="PAU94715.1"/>
    </source>
</evidence>
<feature type="repeat" description="TPR" evidence="1">
    <location>
        <begin position="288"/>
        <end position="321"/>
    </location>
</feature>
<dbReference type="InterPro" id="IPR011990">
    <property type="entry name" value="TPR-like_helical_dom_sf"/>
</dbReference>
<dbReference type="Gene3D" id="1.25.40.10">
    <property type="entry name" value="Tetratricopeptide repeat domain"/>
    <property type="match status" value="3"/>
</dbReference>
<evidence type="ECO:0000256" key="1">
    <source>
        <dbReference type="PROSITE-ProRule" id="PRU00339"/>
    </source>
</evidence>
<dbReference type="OrthoDB" id="9771112at2"/>
<keyword evidence="1" id="KW-0802">TPR repeat</keyword>
<dbReference type="PANTHER" id="PTHR10098">
    <property type="entry name" value="RAPSYN-RELATED"/>
    <property type="match status" value="1"/>
</dbReference>
<dbReference type="AlphaFoldDB" id="A0A2A2GCY8"/>
<feature type="repeat" description="TPR" evidence="1">
    <location>
        <begin position="414"/>
        <end position="447"/>
    </location>
</feature>
<dbReference type="SMART" id="SM00028">
    <property type="entry name" value="TPR"/>
    <property type="match status" value="10"/>
</dbReference>
<feature type="domain" description="CHAT" evidence="2">
    <location>
        <begin position="726"/>
        <end position="1034"/>
    </location>
</feature>
<reference evidence="3 4" key="1">
    <citation type="submission" date="2017-08" db="EMBL/GenBank/DDBJ databases">
        <title>Aliifodinibius alkalisoli sp. nov., isolated from saline alkaline soil.</title>
        <authorList>
            <person name="Liu D."/>
            <person name="Zhang G."/>
        </authorList>
    </citation>
    <scope>NUCLEOTIDE SEQUENCE [LARGE SCALE GENOMIC DNA]</scope>
    <source>
        <strain evidence="3 4">WN023</strain>
    </source>
</reference>
<protein>
    <recommendedName>
        <fullName evidence="2">CHAT domain-containing protein</fullName>
    </recommendedName>
</protein>
<feature type="repeat" description="TPR" evidence="1">
    <location>
        <begin position="330"/>
        <end position="363"/>
    </location>
</feature>
<organism evidence="3 4">
    <name type="scientific">Fodinibius salipaludis</name>
    <dbReference type="NCBI Taxonomy" id="2032627"/>
    <lineage>
        <taxon>Bacteria</taxon>
        <taxon>Pseudomonadati</taxon>
        <taxon>Balneolota</taxon>
        <taxon>Balneolia</taxon>
        <taxon>Balneolales</taxon>
        <taxon>Balneolaceae</taxon>
        <taxon>Fodinibius</taxon>
    </lineage>
</organism>
<dbReference type="InterPro" id="IPR019734">
    <property type="entry name" value="TPR_rpt"/>
</dbReference>
<dbReference type="Pfam" id="PF13374">
    <property type="entry name" value="TPR_10"/>
    <property type="match status" value="1"/>
</dbReference>
<gene>
    <name evidence="3" type="ORF">CK503_04370</name>
</gene>
<dbReference type="RefSeq" id="WP_095605581.1">
    <property type="nucleotide sequence ID" value="NZ_NSKE01000003.1"/>
</dbReference>
<dbReference type="SUPFAM" id="SSF48452">
    <property type="entry name" value="TPR-like"/>
    <property type="match status" value="3"/>
</dbReference>
<dbReference type="PROSITE" id="PS50005">
    <property type="entry name" value="TPR"/>
    <property type="match status" value="5"/>
</dbReference>
<dbReference type="InterPro" id="IPR024983">
    <property type="entry name" value="CHAT_dom"/>
</dbReference>
<accession>A0A2A2GCY8</accession>
<proteinExistence type="predicted"/>
<evidence type="ECO:0000259" key="2">
    <source>
        <dbReference type="Pfam" id="PF12770"/>
    </source>
</evidence>
<evidence type="ECO:0000313" key="4">
    <source>
        <dbReference type="Proteomes" id="UP000218831"/>
    </source>
</evidence>